<sequence>MQPIDQPYTGFNIIWPSTAEKGNLHMQIGANTGQTIQIAIKNMRARALGIAGDSGQQPEDRSANYSTKNKTDFGNYALDVTTHGKATAAIKVYDEAIEKISAYRS</sequence>
<organism evidence="1 2">
    <name type="scientific">Anoxybacillus andreesenii</name>
    <dbReference type="NCBI Taxonomy" id="1325932"/>
    <lineage>
        <taxon>Bacteria</taxon>
        <taxon>Bacillati</taxon>
        <taxon>Bacillota</taxon>
        <taxon>Bacilli</taxon>
        <taxon>Bacillales</taxon>
        <taxon>Anoxybacillaceae</taxon>
        <taxon>Anoxybacillus</taxon>
    </lineage>
</organism>
<evidence type="ECO:0000313" key="2">
    <source>
        <dbReference type="Proteomes" id="UP001231362"/>
    </source>
</evidence>
<protein>
    <submittedName>
        <fullName evidence="1">Flagellin-like hook-associated protein FlgL</fullName>
    </submittedName>
</protein>
<accession>A0ABT9V829</accession>
<gene>
    <name evidence="1" type="ORF">J2S07_003422</name>
</gene>
<dbReference type="RefSeq" id="WP_370872869.1">
    <property type="nucleotide sequence ID" value="NZ_JAUSTU010000020.1"/>
</dbReference>
<dbReference type="Proteomes" id="UP001231362">
    <property type="component" value="Unassembled WGS sequence"/>
</dbReference>
<proteinExistence type="predicted"/>
<dbReference type="EMBL" id="JAUSTU010000020">
    <property type="protein sequence ID" value="MDQ0157094.1"/>
    <property type="molecule type" value="Genomic_DNA"/>
</dbReference>
<dbReference type="Gene3D" id="1.20.1330.10">
    <property type="entry name" value="f41 fragment of flagellin, N-terminal domain"/>
    <property type="match status" value="1"/>
</dbReference>
<dbReference type="SUPFAM" id="SSF64518">
    <property type="entry name" value="Phase 1 flagellin"/>
    <property type="match status" value="1"/>
</dbReference>
<comment type="caution">
    <text evidence="1">The sequence shown here is derived from an EMBL/GenBank/DDBJ whole genome shotgun (WGS) entry which is preliminary data.</text>
</comment>
<reference evidence="1 2" key="1">
    <citation type="submission" date="2023-07" db="EMBL/GenBank/DDBJ databases">
        <title>Genomic Encyclopedia of Type Strains, Phase IV (KMG-IV): sequencing the most valuable type-strain genomes for metagenomic binning, comparative biology and taxonomic classification.</title>
        <authorList>
            <person name="Goeker M."/>
        </authorList>
    </citation>
    <scope>NUCLEOTIDE SEQUENCE [LARGE SCALE GENOMIC DNA]</scope>
    <source>
        <strain evidence="1 2">DSM 23948</strain>
    </source>
</reference>
<evidence type="ECO:0000313" key="1">
    <source>
        <dbReference type="EMBL" id="MDQ0157094.1"/>
    </source>
</evidence>
<name>A0ABT9V829_9BACL</name>
<keyword evidence="2" id="KW-1185">Reference proteome</keyword>